<dbReference type="PANTHER" id="PTHR30563">
    <property type="entry name" value="DNA RECOMBINATION PROTEIN RMUC"/>
    <property type="match status" value="1"/>
</dbReference>
<keyword evidence="3" id="KW-0812">Transmembrane</keyword>
<dbReference type="EMBL" id="UINC01071240">
    <property type="protein sequence ID" value="SVC05986.1"/>
    <property type="molecule type" value="Genomic_DNA"/>
</dbReference>
<protein>
    <recommendedName>
        <fullName evidence="5">DNA recombination protein RmuC</fullName>
    </recommendedName>
</protein>
<feature type="non-terminal residue" evidence="4">
    <location>
        <position position="299"/>
    </location>
</feature>
<gene>
    <name evidence="4" type="ORF">METZ01_LOCUS258840</name>
</gene>
<dbReference type="PANTHER" id="PTHR30563:SF0">
    <property type="entry name" value="DNA RECOMBINATION PROTEIN RMUC"/>
    <property type="match status" value="1"/>
</dbReference>
<accession>A0A382J260</accession>
<proteinExistence type="predicted"/>
<keyword evidence="3" id="KW-0472">Membrane</keyword>
<dbReference type="AlphaFoldDB" id="A0A382J260"/>
<name>A0A382J260_9ZZZZ</name>
<organism evidence="4">
    <name type="scientific">marine metagenome</name>
    <dbReference type="NCBI Taxonomy" id="408172"/>
    <lineage>
        <taxon>unclassified sequences</taxon>
        <taxon>metagenomes</taxon>
        <taxon>ecological metagenomes</taxon>
    </lineage>
</organism>
<evidence type="ECO:0000256" key="1">
    <source>
        <dbReference type="ARBA" id="ARBA00023054"/>
    </source>
</evidence>
<evidence type="ECO:0008006" key="5">
    <source>
        <dbReference type="Google" id="ProtNLM"/>
    </source>
</evidence>
<dbReference type="InterPro" id="IPR003798">
    <property type="entry name" value="DNA_recombination_RmuC"/>
</dbReference>
<keyword evidence="1" id="KW-0175">Coiled coil</keyword>
<keyword evidence="2" id="KW-0233">DNA recombination</keyword>
<evidence type="ECO:0000313" key="4">
    <source>
        <dbReference type="EMBL" id="SVC05986.1"/>
    </source>
</evidence>
<sequence>MVEAELLTIGVLGLALVVAIWIIATNRGADEARINQIANTILLQQANELRKGNETELETMSGQVATAKDKGNKVEAENVEIKQLISGLQALQSSLENTQTQTNQAVDAANKEARRIVNALAGNDPIAKRDYGEGRVRTILEGMGLEDGVHFEEQYNLPPYPGHEKGTEPDFILMLPGGAAQAIDSKAVTKAAFRSFYELDDEVDIDEKKKHLKKHTTDVWNQVKDLADRNYPLGLHKHLGKEGPDFTIMFIPNDEFLVRAERGVTKEQKKSWGHDSLEEAAISRNVFLCSPYGLRILAN</sequence>
<keyword evidence="3" id="KW-1133">Transmembrane helix</keyword>
<feature type="transmembrane region" description="Helical" evidence="3">
    <location>
        <begin position="6"/>
        <end position="24"/>
    </location>
</feature>
<evidence type="ECO:0000256" key="3">
    <source>
        <dbReference type="SAM" id="Phobius"/>
    </source>
</evidence>
<evidence type="ECO:0000256" key="2">
    <source>
        <dbReference type="ARBA" id="ARBA00023172"/>
    </source>
</evidence>
<dbReference type="Pfam" id="PF02646">
    <property type="entry name" value="RmuC"/>
    <property type="match status" value="1"/>
</dbReference>
<reference evidence="4" key="1">
    <citation type="submission" date="2018-05" db="EMBL/GenBank/DDBJ databases">
        <authorList>
            <person name="Lanie J.A."/>
            <person name="Ng W.-L."/>
            <person name="Kazmierczak K.M."/>
            <person name="Andrzejewski T.M."/>
            <person name="Davidsen T.M."/>
            <person name="Wayne K.J."/>
            <person name="Tettelin H."/>
            <person name="Glass J.I."/>
            <person name="Rusch D."/>
            <person name="Podicherti R."/>
            <person name="Tsui H.-C.T."/>
            <person name="Winkler M.E."/>
        </authorList>
    </citation>
    <scope>NUCLEOTIDE SEQUENCE</scope>
</reference>
<dbReference type="GO" id="GO:0006310">
    <property type="term" value="P:DNA recombination"/>
    <property type="evidence" value="ECO:0007669"/>
    <property type="project" value="UniProtKB-KW"/>
</dbReference>